<reference evidence="3" key="1">
    <citation type="journal article" date="2022" name="Plant J.">
        <title>Strategies of tolerance reflected in two North American maple genomes.</title>
        <authorList>
            <person name="McEvoy S.L."/>
            <person name="Sezen U.U."/>
            <person name="Trouern-Trend A."/>
            <person name="McMahon S.M."/>
            <person name="Schaberg P.G."/>
            <person name="Yang J."/>
            <person name="Wegrzyn J.L."/>
            <person name="Swenson N.G."/>
        </authorList>
    </citation>
    <scope>NUCLEOTIDE SEQUENCE</scope>
    <source>
        <strain evidence="3">91603</strain>
    </source>
</reference>
<dbReference type="InterPro" id="IPR043502">
    <property type="entry name" value="DNA/RNA_pol_sf"/>
</dbReference>
<evidence type="ECO:0000313" key="4">
    <source>
        <dbReference type="Proteomes" id="UP001064489"/>
    </source>
</evidence>
<dbReference type="EMBL" id="JAJSOW010000105">
    <property type="protein sequence ID" value="KAI9165020.1"/>
    <property type="molecule type" value="Genomic_DNA"/>
</dbReference>
<feature type="region of interest" description="Disordered" evidence="1">
    <location>
        <begin position="348"/>
        <end position="455"/>
    </location>
</feature>
<sequence length="1026" mass="115235">MIGLGKQRDGLYYLVALTTEKSKLTLPVNRPACNLTISSTDLWHRRLGHASPPRLSFIAKNFLNFSIQSNNACHICPLAKQSRLPFSPSVISSIKPLELIHCDIWGRYCHPSLSGAYYFLTIVDDFTHFTWIFLMRHKDEAKSILKRFFSFVFTQFEVHIKAFRSDNGGEFISLRSFFQDNGIVFQHSCVYTPQQNGVVERKHRHILQVARALKFQAHLPTQFWGECALTAVHIINRLPSPVLSFKTPFELLYSKTPSFSYLRVFGCLAYATNVHKSHKFDRRSIPSIFVSYPIGQKAYKLFDLSTKKIFTSRDVKFYEDFFPYASVKSNLSSHHESGPIPCITNDPSSSFYPIPNTSQTQTPPIPVTSSPSPVVPPASVSSSLSGFPSPHRSSPPKSQSAPSPEPSPTLSQSSSVSPSPSPSASPEISPSPLTFPSPPSPDPSPDPMPLRRSSRQAGPLAKLNDYVCSAVYSDQSLSLLPGPTKGTRYPLADHVSYHRYHPAYRSFVAQLSSVAEPRSYSEAVAHPEWREAMRSELQALQANGTWSLTSLLAGKKPIGCRWVYKIKLRSDGTIERYKARLVAKGFTQLEGVNYQDTFSPTAKIVSVRCLLTLAAARGWPLHQMDVNNAFLHGDLAEEIYMSPPPGLRRQGEEDMVGRLHKSLYGLKQASRQWFAKFSEAISSAGFVQSRADYSLFTRTQGKSFTALLIYVDDILITVNDPVSIVATKKFLHSHFHLKDLGKLKYFLGIEIYASKKGIFISQRKYALEIIKDAGLLGAAPVDTPMERGLKLSDKSDLLKNSSQYRRLVGRLIYLTVSRPDITYAVHVLSRFMHQPRKLHMEAALRVVRYLKSAPGQGLFFSSNSDFKLRAYCDSDWAGCPLTRRSTTGYCVFLGPSLISWRLKRQKTVSLSSAEAEYRAMTGACCELTWLRHLLRDLGLSHHDPALLYCDNKAALHIAANLVFHERTRHIEMDCHYIRDKIQDGSVITRYVSSTHQLADILTKPLGKEIFVHMIHKLGVHDIHSPT</sequence>
<proteinExistence type="predicted"/>
<dbReference type="Pfam" id="PF00665">
    <property type="entry name" value="rve"/>
    <property type="match status" value="1"/>
</dbReference>
<evidence type="ECO:0000259" key="2">
    <source>
        <dbReference type="PROSITE" id="PS50994"/>
    </source>
</evidence>
<name>A0AAD5IM64_ACENE</name>
<dbReference type="PANTHER" id="PTHR11439:SF511">
    <property type="match status" value="1"/>
</dbReference>
<dbReference type="InterPro" id="IPR012337">
    <property type="entry name" value="RNaseH-like_sf"/>
</dbReference>
<keyword evidence="4" id="KW-1185">Reference proteome</keyword>
<organism evidence="3 4">
    <name type="scientific">Acer negundo</name>
    <name type="common">Box elder</name>
    <dbReference type="NCBI Taxonomy" id="4023"/>
    <lineage>
        <taxon>Eukaryota</taxon>
        <taxon>Viridiplantae</taxon>
        <taxon>Streptophyta</taxon>
        <taxon>Embryophyta</taxon>
        <taxon>Tracheophyta</taxon>
        <taxon>Spermatophyta</taxon>
        <taxon>Magnoliopsida</taxon>
        <taxon>eudicotyledons</taxon>
        <taxon>Gunneridae</taxon>
        <taxon>Pentapetalae</taxon>
        <taxon>rosids</taxon>
        <taxon>malvids</taxon>
        <taxon>Sapindales</taxon>
        <taxon>Sapindaceae</taxon>
        <taxon>Hippocastanoideae</taxon>
        <taxon>Acereae</taxon>
        <taxon>Acer</taxon>
    </lineage>
</organism>
<dbReference type="GO" id="GO:0003676">
    <property type="term" value="F:nucleic acid binding"/>
    <property type="evidence" value="ECO:0007669"/>
    <property type="project" value="InterPro"/>
</dbReference>
<dbReference type="InterPro" id="IPR013103">
    <property type="entry name" value="RVT_2"/>
</dbReference>
<accession>A0AAD5IM64</accession>
<comment type="caution">
    <text evidence="3">The sequence shown here is derived from an EMBL/GenBank/DDBJ whole genome shotgun (WGS) entry which is preliminary data.</text>
</comment>
<dbReference type="InterPro" id="IPR001584">
    <property type="entry name" value="Integrase_cat-core"/>
</dbReference>
<feature type="domain" description="Integrase catalytic" evidence="2">
    <location>
        <begin position="92"/>
        <end position="256"/>
    </location>
</feature>
<dbReference type="InterPro" id="IPR036397">
    <property type="entry name" value="RNaseH_sf"/>
</dbReference>
<gene>
    <name evidence="3" type="ORF">LWI28_006173</name>
</gene>
<dbReference type="Pfam" id="PF25597">
    <property type="entry name" value="SH3_retrovirus"/>
    <property type="match status" value="1"/>
</dbReference>
<dbReference type="Pfam" id="PF07727">
    <property type="entry name" value="RVT_2"/>
    <property type="match status" value="1"/>
</dbReference>
<feature type="compositionally biased region" description="Low complexity" evidence="1">
    <location>
        <begin position="367"/>
        <end position="432"/>
    </location>
</feature>
<dbReference type="PROSITE" id="PS50994">
    <property type="entry name" value="INTEGRASE"/>
    <property type="match status" value="1"/>
</dbReference>
<dbReference type="Pfam" id="PF13976">
    <property type="entry name" value="gag_pre-integrs"/>
    <property type="match status" value="1"/>
</dbReference>
<dbReference type="PANTHER" id="PTHR11439">
    <property type="entry name" value="GAG-POL-RELATED RETROTRANSPOSON"/>
    <property type="match status" value="1"/>
</dbReference>
<evidence type="ECO:0000313" key="3">
    <source>
        <dbReference type="EMBL" id="KAI9165020.1"/>
    </source>
</evidence>
<reference evidence="3" key="2">
    <citation type="submission" date="2023-02" db="EMBL/GenBank/DDBJ databases">
        <authorList>
            <person name="Swenson N.G."/>
            <person name="Wegrzyn J.L."/>
            <person name="Mcevoy S.L."/>
        </authorList>
    </citation>
    <scope>NUCLEOTIDE SEQUENCE</scope>
    <source>
        <strain evidence="3">91603</strain>
        <tissue evidence="3">Leaf</tissue>
    </source>
</reference>
<dbReference type="Proteomes" id="UP001064489">
    <property type="component" value="Chromosome 10"/>
</dbReference>
<evidence type="ECO:0000256" key="1">
    <source>
        <dbReference type="SAM" id="MobiDB-lite"/>
    </source>
</evidence>
<dbReference type="SUPFAM" id="SSF53098">
    <property type="entry name" value="Ribonuclease H-like"/>
    <property type="match status" value="1"/>
</dbReference>
<dbReference type="CDD" id="cd09272">
    <property type="entry name" value="RNase_HI_RT_Ty1"/>
    <property type="match status" value="1"/>
</dbReference>
<protein>
    <recommendedName>
        <fullName evidence="2">Integrase catalytic domain-containing protein</fullName>
    </recommendedName>
</protein>
<dbReference type="Gene3D" id="3.30.420.10">
    <property type="entry name" value="Ribonuclease H-like superfamily/Ribonuclease H"/>
    <property type="match status" value="1"/>
</dbReference>
<dbReference type="InterPro" id="IPR057670">
    <property type="entry name" value="SH3_retrovirus"/>
</dbReference>
<dbReference type="AlphaFoldDB" id="A0AAD5IM64"/>
<dbReference type="SUPFAM" id="SSF56672">
    <property type="entry name" value="DNA/RNA polymerases"/>
    <property type="match status" value="1"/>
</dbReference>
<dbReference type="GO" id="GO:0015074">
    <property type="term" value="P:DNA integration"/>
    <property type="evidence" value="ECO:0007669"/>
    <property type="project" value="InterPro"/>
</dbReference>
<feature type="compositionally biased region" description="Pro residues" evidence="1">
    <location>
        <begin position="433"/>
        <end position="448"/>
    </location>
</feature>
<dbReference type="InterPro" id="IPR025724">
    <property type="entry name" value="GAG-pre-integrase_dom"/>
</dbReference>
<feature type="compositionally biased region" description="Polar residues" evidence="1">
    <location>
        <begin position="348"/>
        <end position="362"/>
    </location>
</feature>